<feature type="compositionally biased region" description="Acidic residues" evidence="1">
    <location>
        <begin position="650"/>
        <end position="678"/>
    </location>
</feature>
<sequence length="678" mass="74927">MSTRALRKAQRELEEKIALEKATEEEEASEEEEEGPAKPTQQSLFALLNAQDDDDENDDAIEAPEKENINESKAVAPSGSKSSRKKKKKKKAKPAPRVGEEEEDDDSNFDAELASALAANRKASSHANGDEETSTSKISQASDRVGQLLSVNTQNLHVANEMRRLFGRDAVDAERRAPAPAQRGGRRGQGEPDRGFPALSLRRNIFIQGKEEWPRATTGGLGMEIAAKNEDGTIGYRIIHSTSYQSAQQEYEIAVASMDPNRIFASLQQNPYHIATLLQASEIMKQQGQHAEAGDLLERVLFSYGRAVHSTFSHSLSQGKARLSFRHPENREFFLSVWRYIQNITMRSTWRTVYEWSKLLLSLAPEEDPYALKLVLDQYALRAQQGQHYLDLLTEDVLGWKGEEPWHAHISYSLALSYLQVSKMDEAREQLAAAIHDSPHLAHSLLRSLDLDLPPAIWTHHDPSSPREALLTTLYTTRAKDLWLAPEASSLLISVAKEVTTLSSASHDSTVSLAEARHVFLTENDAYLRLLSACDISDAGPSPSPGPRPTWDPFPPLDNTESYDPRPRNHHAGGGGGGRGIGSRNPRLVVPNPETIQNLPTDLGALLAEIEGIHGMQDLPGMPGGFEELGDVGVEELMARLGVARRFGGEFDDTEEEEGEGEGSSEEEDDDDEMPELE</sequence>
<reference evidence="2 3" key="1">
    <citation type="submission" date="2019-07" db="EMBL/GenBank/DDBJ databases">
        <title>Finished genome of Venturia effusa.</title>
        <authorList>
            <person name="Young C.A."/>
            <person name="Cox M.P."/>
            <person name="Ganley A.R.D."/>
            <person name="David W.J."/>
        </authorList>
    </citation>
    <scope>NUCLEOTIDE SEQUENCE [LARGE SCALE GENOMIC DNA]</scope>
    <source>
        <strain evidence="3">albino</strain>
    </source>
</reference>
<accession>A0A517LLK9</accession>
<feature type="compositionally biased region" description="Acidic residues" evidence="1">
    <location>
        <begin position="51"/>
        <end position="62"/>
    </location>
</feature>
<evidence type="ECO:0000256" key="1">
    <source>
        <dbReference type="SAM" id="MobiDB-lite"/>
    </source>
</evidence>
<dbReference type="InterPro" id="IPR011990">
    <property type="entry name" value="TPR-like_helical_dom_sf"/>
</dbReference>
<proteinExistence type="predicted"/>
<feature type="compositionally biased region" description="Basic and acidic residues" evidence="1">
    <location>
        <begin position="9"/>
        <end position="22"/>
    </location>
</feature>
<evidence type="ECO:0000313" key="2">
    <source>
        <dbReference type="EMBL" id="QDS76466.1"/>
    </source>
</evidence>
<dbReference type="SUPFAM" id="SSF48452">
    <property type="entry name" value="TPR-like"/>
    <property type="match status" value="1"/>
</dbReference>
<feature type="compositionally biased region" description="Basic residues" evidence="1">
    <location>
        <begin position="82"/>
        <end position="94"/>
    </location>
</feature>
<feature type="region of interest" description="Disordered" evidence="1">
    <location>
        <begin position="1"/>
        <end position="141"/>
    </location>
</feature>
<feature type="compositionally biased region" description="Acidic residues" evidence="1">
    <location>
        <begin position="100"/>
        <end position="109"/>
    </location>
</feature>
<dbReference type="PANTHER" id="PTHR22684">
    <property type="entry name" value="NULP1-RELATED"/>
    <property type="match status" value="1"/>
</dbReference>
<dbReference type="EMBL" id="CP042199">
    <property type="protein sequence ID" value="QDS76466.1"/>
    <property type="molecule type" value="Genomic_DNA"/>
</dbReference>
<feature type="compositionally biased region" description="Pro residues" evidence="1">
    <location>
        <begin position="542"/>
        <end position="556"/>
    </location>
</feature>
<dbReference type="Pfam" id="PF04910">
    <property type="entry name" value="Tcf25"/>
    <property type="match status" value="1"/>
</dbReference>
<dbReference type="PANTHER" id="PTHR22684:SF0">
    <property type="entry name" value="RIBOSOME QUALITY CONTROL COMPLEX SUBUNIT TCF25"/>
    <property type="match status" value="1"/>
</dbReference>
<feature type="region of interest" description="Disordered" evidence="1">
    <location>
        <begin position="169"/>
        <end position="196"/>
    </location>
</feature>
<feature type="compositionally biased region" description="Acidic residues" evidence="1">
    <location>
        <begin position="23"/>
        <end position="34"/>
    </location>
</feature>
<protein>
    <recommendedName>
        <fullName evidence="4">Transcription factor 25</fullName>
    </recommendedName>
</protein>
<dbReference type="GO" id="GO:1990116">
    <property type="term" value="P:ribosome-associated ubiquitin-dependent protein catabolic process"/>
    <property type="evidence" value="ECO:0007669"/>
    <property type="project" value="TreeGrafter"/>
</dbReference>
<feature type="compositionally biased region" description="Gly residues" evidence="1">
    <location>
        <begin position="572"/>
        <end position="581"/>
    </location>
</feature>
<dbReference type="GO" id="GO:0072344">
    <property type="term" value="P:rescue of stalled ribosome"/>
    <property type="evidence" value="ECO:0007669"/>
    <property type="project" value="TreeGrafter"/>
</dbReference>
<feature type="region of interest" description="Disordered" evidence="1">
    <location>
        <begin position="645"/>
        <end position="678"/>
    </location>
</feature>
<dbReference type="OrthoDB" id="205993at2759"/>
<organism evidence="2 3">
    <name type="scientific">Venturia effusa</name>
    <dbReference type="NCBI Taxonomy" id="50376"/>
    <lineage>
        <taxon>Eukaryota</taxon>
        <taxon>Fungi</taxon>
        <taxon>Dikarya</taxon>
        <taxon>Ascomycota</taxon>
        <taxon>Pezizomycotina</taxon>
        <taxon>Dothideomycetes</taxon>
        <taxon>Pleosporomycetidae</taxon>
        <taxon>Venturiales</taxon>
        <taxon>Venturiaceae</taxon>
        <taxon>Venturia</taxon>
    </lineage>
</organism>
<evidence type="ECO:0000313" key="3">
    <source>
        <dbReference type="Proteomes" id="UP000316270"/>
    </source>
</evidence>
<feature type="region of interest" description="Disordered" evidence="1">
    <location>
        <begin position="539"/>
        <end position="596"/>
    </location>
</feature>
<dbReference type="GO" id="GO:1990112">
    <property type="term" value="C:RQC complex"/>
    <property type="evidence" value="ECO:0007669"/>
    <property type="project" value="TreeGrafter"/>
</dbReference>
<dbReference type="AlphaFoldDB" id="A0A517LLK9"/>
<dbReference type="STRING" id="50376.A0A517LLK9"/>
<dbReference type="Proteomes" id="UP000316270">
    <property type="component" value="Chromosome 15"/>
</dbReference>
<dbReference type="InterPro" id="IPR006994">
    <property type="entry name" value="TCF25/Rqc1"/>
</dbReference>
<evidence type="ECO:0008006" key="4">
    <source>
        <dbReference type="Google" id="ProtNLM"/>
    </source>
</evidence>
<name>A0A517LLK9_9PEZI</name>
<keyword evidence="3" id="KW-1185">Reference proteome</keyword>
<gene>
    <name evidence="2" type="ORF">FKW77_004892</name>
</gene>